<evidence type="ECO:0000313" key="4">
    <source>
        <dbReference type="EMBL" id="GMI85584.1"/>
    </source>
</evidence>
<sequence>MARDGESTAVKKSVGAQAEKAKRGSSKDAITSMQGKVSKLEESMAEVKVVMEQLEPVNLDKLGSLDLEKLESLEGIQDEVQKALNGLDLKMVKCGDSLEATMVALRKEVEELKESSENVELRKEVEEVKESSENVELNKEVEFLKTELLLLKAAIGNSVAIAAPKAVGDIPKPKKIKGTRSTQEVENFLWRMEQYFKATCIERDAKKVSFASIYLTDLAQTWWRRRCGDVKRRSVAIETWKEFQDEIKEQFYSQYDEDEARSKLRRLRQEDAKFLRDHVRKFMELSLQVPSLSEEDGFFTFTDGLQPWVKMELQR</sequence>
<gene>
    <name evidence="4" type="ORF">HRI_002227700</name>
</gene>
<keyword evidence="5" id="KW-1185">Reference proteome</keyword>
<dbReference type="Pfam" id="PF03732">
    <property type="entry name" value="Retrotrans_gag"/>
    <property type="match status" value="1"/>
</dbReference>
<dbReference type="OrthoDB" id="2250058at2759"/>
<accession>A0A9W7HXS0</accession>
<feature type="coiled-coil region" evidence="1">
    <location>
        <begin position="95"/>
        <end position="154"/>
    </location>
</feature>
<feature type="domain" description="Retrotransposon gag" evidence="3">
    <location>
        <begin position="210"/>
        <end position="307"/>
    </location>
</feature>
<dbReference type="EMBL" id="BSYR01000020">
    <property type="protein sequence ID" value="GMI85584.1"/>
    <property type="molecule type" value="Genomic_DNA"/>
</dbReference>
<proteinExistence type="predicted"/>
<dbReference type="InterPro" id="IPR005162">
    <property type="entry name" value="Retrotrans_gag_dom"/>
</dbReference>
<reference evidence="4" key="1">
    <citation type="submission" date="2023-05" db="EMBL/GenBank/DDBJ databases">
        <title>Genome and transcriptome analyses reveal genes involved in the formation of fine ridges on petal epidermal cells in Hibiscus trionum.</title>
        <authorList>
            <person name="Koshimizu S."/>
            <person name="Masuda S."/>
            <person name="Ishii T."/>
            <person name="Shirasu K."/>
            <person name="Hoshino A."/>
            <person name="Arita M."/>
        </authorList>
    </citation>
    <scope>NUCLEOTIDE SEQUENCE</scope>
    <source>
        <strain evidence="4">Hamamatsu line</strain>
    </source>
</reference>
<keyword evidence="1" id="KW-0175">Coiled coil</keyword>
<evidence type="ECO:0000313" key="5">
    <source>
        <dbReference type="Proteomes" id="UP001165190"/>
    </source>
</evidence>
<evidence type="ECO:0000256" key="2">
    <source>
        <dbReference type="SAM" id="MobiDB-lite"/>
    </source>
</evidence>
<dbReference type="AlphaFoldDB" id="A0A9W7HXS0"/>
<evidence type="ECO:0000256" key="1">
    <source>
        <dbReference type="SAM" id="Coils"/>
    </source>
</evidence>
<dbReference type="Proteomes" id="UP001165190">
    <property type="component" value="Unassembled WGS sequence"/>
</dbReference>
<comment type="caution">
    <text evidence="4">The sequence shown here is derived from an EMBL/GenBank/DDBJ whole genome shotgun (WGS) entry which is preliminary data.</text>
</comment>
<evidence type="ECO:0000259" key="3">
    <source>
        <dbReference type="Pfam" id="PF03732"/>
    </source>
</evidence>
<name>A0A9W7HXS0_HIBTR</name>
<feature type="region of interest" description="Disordered" evidence="2">
    <location>
        <begin position="1"/>
        <end position="37"/>
    </location>
</feature>
<protein>
    <recommendedName>
        <fullName evidence="3">Retrotransposon gag domain-containing protein</fullName>
    </recommendedName>
</protein>
<organism evidence="4 5">
    <name type="scientific">Hibiscus trionum</name>
    <name type="common">Flower of an hour</name>
    <dbReference type="NCBI Taxonomy" id="183268"/>
    <lineage>
        <taxon>Eukaryota</taxon>
        <taxon>Viridiplantae</taxon>
        <taxon>Streptophyta</taxon>
        <taxon>Embryophyta</taxon>
        <taxon>Tracheophyta</taxon>
        <taxon>Spermatophyta</taxon>
        <taxon>Magnoliopsida</taxon>
        <taxon>eudicotyledons</taxon>
        <taxon>Gunneridae</taxon>
        <taxon>Pentapetalae</taxon>
        <taxon>rosids</taxon>
        <taxon>malvids</taxon>
        <taxon>Malvales</taxon>
        <taxon>Malvaceae</taxon>
        <taxon>Malvoideae</taxon>
        <taxon>Hibiscus</taxon>
    </lineage>
</organism>